<evidence type="ECO:0000313" key="2">
    <source>
        <dbReference type="Proteomes" id="UP000761534"/>
    </source>
</evidence>
<dbReference type="VEuPathDB" id="FungiDB:TRICI_002890"/>
<dbReference type="InterPro" id="IPR010856">
    <property type="entry name" value="Gig2-like"/>
</dbReference>
<name>A0A642V5L9_9ASCO</name>
<protein>
    <recommendedName>
        <fullName evidence="3">DUF1479 domain protein</fullName>
    </recommendedName>
</protein>
<reference evidence="1" key="1">
    <citation type="journal article" date="2019" name="G3 (Bethesda)">
        <title>Genome Assemblies of Two Rare Opportunistic Yeast Pathogens: Diutina rugosa (syn. Candida rugosa) and Trichomonascus ciferrii (syn. Candida ciferrii).</title>
        <authorList>
            <person name="Mixao V."/>
            <person name="Saus E."/>
            <person name="Hansen A.P."/>
            <person name="Lass-Florl C."/>
            <person name="Gabaldon T."/>
        </authorList>
    </citation>
    <scope>NUCLEOTIDE SEQUENCE</scope>
    <source>
        <strain evidence="1">CBS 4856</strain>
    </source>
</reference>
<dbReference type="PANTHER" id="PTHR30613">
    <property type="entry name" value="UNCHARACTERIZED PROTEIN YBIU-RELATED"/>
    <property type="match status" value="1"/>
</dbReference>
<evidence type="ECO:0008006" key="3">
    <source>
        <dbReference type="Google" id="ProtNLM"/>
    </source>
</evidence>
<dbReference type="Gene3D" id="2.60.120.330">
    <property type="entry name" value="B-lactam Antibiotic, Isopenicillin N Synthase, Chain"/>
    <property type="match status" value="1"/>
</dbReference>
<evidence type="ECO:0000313" key="1">
    <source>
        <dbReference type="EMBL" id="KAA8914447.1"/>
    </source>
</evidence>
<proteinExistence type="predicted"/>
<keyword evidence="2" id="KW-1185">Reference proteome</keyword>
<gene>
    <name evidence="1" type="ORF">TRICI_002890</name>
</gene>
<dbReference type="AlphaFoldDB" id="A0A642V5L9"/>
<comment type="caution">
    <text evidence="1">The sequence shown here is derived from an EMBL/GenBank/DDBJ whole genome shotgun (WGS) entry which is preliminary data.</text>
</comment>
<organism evidence="1 2">
    <name type="scientific">Trichomonascus ciferrii</name>
    <dbReference type="NCBI Taxonomy" id="44093"/>
    <lineage>
        <taxon>Eukaryota</taxon>
        <taxon>Fungi</taxon>
        <taxon>Dikarya</taxon>
        <taxon>Ascomycota</taxon>
        <taxon>Saccharomycotina</taxon>
        <taxon>Dipodascomycetes</taxon>
        <taxon>Dipodascales</taxon>
        <taxon>Trichomonascaceae</taxon>
        <taxon>Trichomonascus</taxon>
        <taxon>Trichomonascus ciferrii complex</taxon>
    </lineage>
</organism>
<dbReference type="EMBL" id="SWFS01000200">
    <property type="protein sequence ID" value="KAA8914447.1"/>
    <property type="molecule type" value="Genomic_DNA"/>
</dbReference>
<dbReference type="InterPro" id="IPR027443">
    <property type="entry name" value="IPNS-like_sf"/>
</dbReference>
<dbReference type="PANTHER" id="PTHR30613:SF1">
    <property type="entry name" value="DUF1479 DOMAIN PROTEIN (AFU_ORTHOLOGUE AFUA_5G09280)"/>
    <property type="match status" value="1"/>
</dbReference>
<accession>A0A642V5L9</accession>
<dbReference type="OrthoDB" id="8249012at2759"/>
<sequence length="500" mass="55789">MLRSLVRRVAVRGYATSTTSSAKSGGGGDISDVFPSLRGETVGPLPKEFAKIQERIIEAAGGPEVLQASWDRLLPSLAEEVATVKRLGNQVIPQIDMSRISEEGQFPVDFQDQVRKRGVAIVRNVVPRDEARQWKYDLDDYINKNPVRGFPEGTPTIFELYWSKSQLRGRTHPNSMKVQKALQQLWHSEHSSQLPVSLRHSLTYADRLRIRPPGDQKFALGPHIDAGGIERWEDIEYSKVYSKILYEGKWEEYDPFDYTFRLTANSDLHEGQGQCSMFRLFQGWLGMSETGPKEGSLQVNPMIKHATAYLMLRPFFAPETAINGDSYDPTDNNVHVPWRFVGPTSVFPNSLPGSVQELSPISHPHLELDHTMVSLPKMYPGDFIAWHTDTIHAVEKEHQGAGDASVLYIPAVALTQNNLDYVVKEKAAYLRGSPAPDYPDADGPGEHGFIDVGTDKDILTLEGAQALGLGNIKFNVSEAQSEGERTILQRANEALYPHVS</sequence>
<dbReference type="Pfam" id="PF07350">
    <property type="entry name" value="Gig2-like"/>
    <property type="match status" value="1"/>
</dbReference>
<dbReference type="Proteomes" id="UP000761534">
    <property type="component" value="Unassembled WGS sequence"/>
</dbReference>
<dbReference type="SUPFAM" id="SSF51197">
    <property type="entry name" value="Clavaminate synthase-like"/>
    <property type="match status" value="1"/>
</dbReference>